<protein>
    <submittedName>
        <fullName evidence="8">Pur operon repressor</fullName>
    </submittedName>
</protein>
<dbReference type="EMBL" id="DF968080">
    <property type="protein sequence ID" value="GAP04115.1"/>
    <property type="molecule type" value="Genomic_DNA"/>
</dbReference>
<dbReference type="InterPro" id="IPR015265">
    <property type="entry name" value="PuR_N"/>
</dbReference>
<name>A0A3F3GYM1_9LACO</name>
<comment type="similarity">
    <text evidence="5">Belongs to the purine/pyrimidine phosphoribosyltransferase family. PurR subfamily.</text>
</comment>
<dbReference type="CDD" id="cd06223">
    <property type="entry name" value="PRTases_typeI"/>
    <property type="match status" value="1"/>
</dbReference>
<dbReference type="Gene3D" id="1.10.10.10">
    <property type="entry name" value="Winged helix-like DNA-binding domain superfamily/Winged helix DNA-binding domain"/>
    <property type="match status" value="1"/>
</dbReference>
<dbReference type="AlphaFoldDB" id="A0A3F3GYM1"/>
<accession>A0A3F3GYM1</accession>
<dbReference type="InterPro" id="IPR029057">
    <property type="entry name" value="PRTase-like"/>
</dbReference>
<dbReference type="Gene3D" id="3.40.50.2020">
    <property type="match status" value="1"/>
</dbReference>
<keyword evidence="3" id="KW-0238">DNA-binding</keyword>
<evidence type="ECO:0000259" key="7">
    <source>
        <dbReference type="Pfam" id="PF09182"/>
    </source>
</evidence>
<dbReference type="PANTHER" id="PTHR43864">
    <property type="entry name" value="HYPOXANTHINE/GUANINE PHOSPHORIBOSYLTRANSFERASE"/>
    <property type="match status" value="1"/>
</dbReference>
<dbReference type="InterPro" id="IPR000836">
    <property type="entry name" value="PRTase_dom"/>
</dbReference>
<evidence type="ECO:0000256" key="4">
    <source>
        <dbReference type="ARBA" id="ARBA00023163"/>
    </source>
</evidence>
<evidence type="ECO:0000256" key="2">
    <source>
        <dbReference type="ARBA" id="ARBA00023015"/>
    </source>
</evidence>
<dbReference type="GO" id="GO:0003677">
    <property type="term" value="F:DNA binding"/>
    <property type="evidence" value="ECO:0007669"/>
    <property type="project" value="UniProtKB-KW"/>
</dbReference>
<keyword evidence="2" id="KW-0805">Transcription regulation</keyword>
<dbReference type="GO" id="GO:0045982">
    <property type="term" value="P:negative regulation of purine nucleobase metabolic process"/>
    <property type="evidence" value="ECO:0007669"/>
    <property type="project" value="InterPro"/>
</dbReference>
<dbReference type="PANTHER" id="PTHR43864:SF2">
    <property type="entry name" value="PUR OPERON REPRESSOR"/>
    <property type="match status" value="1"/>
</dbReference>
<dbReference type="SUPFAM" id="SSF46785">
    <property type="entry name" value="Winged helix' DNA-binding domain"/>
    <property type="match status" value="1"/>
</dbReference>
<evidence type="ECO:0000259" key="6">
    <source>
        <dbReference type="Pfam" id="PF00156"/>
    </source>
</evidence>
<dbReference type="InterPro" id="IPR010078">
    <property type="entry name" value="PurR_Bsub"/>
</dbReference>
<feature type="domain" description="Bacterial purine repressor N-terminal" evidence="7">
    <location>
        <begin position="10"/>
        <end position="79"/>
    </location>
</feature>
<sequence length="283" mass="30999">MPTKIPMKTRRADRLVDMSHYLLDHPRQLISLNFFADRYEAAKSSISEDLSIIRRTYKARGTGEVKTYPGAAGGVYYTPLMAAGEAKDFVDGICQIVNDESRVLPGGYVYLSDLLGQPNVLRQTGRLITTQYVGEEIDAVMTAATKGIPLAQAVADQLNVPFVIVRDDAKVTEGSMISVNYLTGSSKRVEKMALSKRSLKAGARVLIVDDFMKAGGTIQGMQTLVREFGGTVVGTAVFAEGRSNVRLLEDYTSLLHVETNLDSGQSINVQPGNYFEEIYQGKE</sequence>
<dbReference type="STRING" id="709323.GCA_001047135_00656"/>
<dbReference type="NCBIfam" id="TIGR01743">
    <property type="entry name" value="purR_Bsub"/>
    <property type="match status" value="1"/>
</dbReference>
<dbReference type="Proteomes" id="UP000064514">
    <property type="component" value="Unassembled WGS sequence"/>
</dbReference>
<evidence type="ECO:0000313" key="8">
    <source>
        <dbReference type="EMBL" id="GAP04115.1"/>
    </source>
</evidence>
<dbReference type="GO" id="GO:0045892">
    <property type="term" value="P:negative regulation of DNA-templated transcription"/>
    <property type="evidence" value="ECO:0007669"/>
    <property type="project" value="InterPro"/>
</dbReference>
<evidence type="ECO:0000256" key="1">
    <source>
        <dbReference type="ARBA" id="ARBA00011738"/>
    </source>
</evidence>
<dbReference type="InterPro" id="IPR036388">
    <property type="entry name" value="WH-like_DNA-bd_sf"/>
</dbReference>
<dbReference type="Pfam" id="PF09182">
    <property type="entry name" value="PuR_N"/>
    <property type="match status" value="1"/>
</dbReference>
<comment type="subunit">
    <text evidence="1">Homodimer.</text>
</comment>
<gene>
    <name evidence="8" type="ORF">FTRO_0030550</name>
</gene>
<organism evidence="8">
    <name type="scientific">Fructobacillus tropaeoli</name>
    <dbReference type="NCBI Taxonomy" id="709323"/>
    <lineage>
        <taxon>Bacteria</taxon>
        <taxon>Bacillati</taxon>
        <taxon>Bacillota</taxon>
        <taxon>Bacilli</taxon>
        <taxon>Lactobacillales</taxon>
        <taxon>Lactobacillaceae</taxon>
        <taxon>Fructobacillus</taxon>
    </lineage>
</organism>
<keyword evidence="4" id="KW-0804">Transcription</keyword>
<dbReference type="InterPro" id="IPR036390">
    <property type="entry name" value="WH_DNA-bd_sf"/>
</dbReference>
<evidence type="ECO:0000256" key="5">
    <source>
        <dbReference type="ARBA" id="ARBA00049656"/>
    </source>
</evidence>
<dbReference type="InterPro" id="IPR050118">
    <property type="entry name" value="Pur/Pyrimidine_PRTase"/>
</dbReference>
<proteinExistence type="inferred from homology"/>
<reference evidence="8" key="1">
    <citation type="journal article" date="2015" name="BMC Genomics">
        <title>Comparative genomics of Fructobacillus spp. and Leuconostoc spp. reveals niche-specific evolution of Fructobacillus spp.</title>
        <authorList>
            <person name="Endo A."/>
            <person name="Tanizawa Y."/>
            <person name="Tanaka N."/>
            <person name="Maeno S."/>
            <person name="Kumar H."/>
            <person name="Shiwa Y."/>
            <person name="Okada S."/>
            <person name="Yoshikawa H."/>
            <person name="Dicks L."/>
            <person name="Nakagawa J."/>
            <person name="Arita M."/>
        </authorList>
    </citation>
    <scope>NUCLEOTIDE SEQUENCE [LARGE SCALE GENOMIC DNA]</scope>
    <source>
        <strain evidence="8">F214-1</strain>
    </source>
</reference>
<dbReference type="SUPFAM" id="SSF53271">
    <property type="entry name" value="PRTase-like"/>
    <property type="match status" value="1"/>
</dbReference>
<feature type="domain" description="Phosphoribosyltransferase" evidence="6">
    <location>
        <begin position="126"/>
        <end position="248"/>
    </location>
</feature>
<evidence type="ECO:0000256" key="3">
    <source>
        <dbReference type="ARBA" id="ARBA00023125"/>
    </source>
</evidence>
<dbReference type="Pfam" id="PF00156">
    <property type="entry name" value="Pribosyltran"/>
    <property type="match status" value="1"/>
</dbReference>